<keyword evidence="3" id="KW-1185">Reference proteome</keyword>
<evidence type="ECO:0000313" key="3">
    <source>
        <dbReference type="Proteomes" id="UP001221898"/>
    </source>
</evidence>
<reference evidence="2" key="1">
    <citation type="journal article" date="2023" name="Science">
        <title>Genome structures resolve the early diversification of teleost fishes.</title>
        <authorList>
            <person name="Parey E."/>
            <person name="Louis A."/>
            <person name="Montfort J."/>
            <person name="Bouchez O."/>
            <person name="Roques C."/>
            <person name="Iampietro C."/>
            <person name="Lluch J."/>
            <person name="Castinel A."/>
            <person name="Donnadieu C."/>
            <person name="Desvignes T."/>
            <person name="Floi Bucao C."/>
            <person name="Jouanno E."/>
            <person name="Wen M."/>
            <person name="Mejri S."/>
            <person name="Dirks R."/>
            <person name="Jansen H."/>
            <person name="Henkel C."/>
            <person name="Chen W.J."/>
            <person name="Zahm M."/>
            <person name="Cabau C."/>
            <person name="Klopp C."/>
            <person name="Thompson A.W."/>
            <person name="Robinson-Rechavi M."/>
            <person name="Braasch I."/>
            <person name="Lecointre G."/>
            <person name="Bobe J."/>
            <person name="Postlethwait J.H."/>
            <person name="Berthelot C."/>
            <person name="Roest Crollius H."/>
            <person name="Guiguen Y."/>
        </authorList>
    </citation>
    <scope>NUCLEOTIDE SEQUENCE</scope>
    <source>
        <strain evidence="2">NC1722</strain>
    </source>
</reference>
<dbReference type="Gene3D" id="2.60.40.10">
    <property type="entry name" value="Immunoglobulins"/>
    <property type="match status" value="1"/>
</dbReference>
<dbReference type="AlphaFoldDB" id="A0AAD7SPL7"/>
<sequence length="108" mass="12145">MDDSALQSTQSRKYSITSRLRVTEDQWHNSQNRFQCSVTFYNGKTNDFVSAAIQGDQRCRMTAEENKWSGNAAELSYILVLVKSALFGAFLTTFVFKLKGTGLAQFGN</sequence>
<organism evidence="2 3">
    <name type="scientific">Aldrovandia affinis</name>
    <dbReference type="NCBI Taxonomy" id="143900"/>
    <lineage>
        <taxon>Eukaryota</taxon>
        <taxon>Metazoa</taxon>
        <taxon>Chordata</taxon>
        <taxon>Craniata</taxon>
        <taxon>Vertebrata</taxon>
        <taxon>Euteleostomi</taxon>
        <taxon>Actinopterygii</taxon>
        <taxon>Neopterygii</taxon>
        <taxon>Teleostei</taxon>
        <taxon>Notacanthiformes</taxon>
        <taxon>Halosauridae</taxon>
        <taxon>Aldrovandia</taxon>
    </lineage>
</organism>
<dbReference type="SUPFAM" id="SSF48726">
    <property type="entry name" value="Immunoglobulin"/>
    <property type="match status" value="1"/>
</dbReference>
<proteinExistence type="predicted"/>
<comment type="caution">
    <text evidence="2">The sequence shown here is derived from an EMBL/GenBank/DDBJ whole genome shotgun (WGS) entry which is preliminary data.</text>
</comment>
<dbReference type="EMBL" id="JAINUG010000043">
    <property type="protein sequence ID" value="KAJ8406554.1"/>
    <property type="molecule type" value="Genomic_DNA"/>
</dbReference>
<dbReference type="InterPro" id="IPR013783">
    <property type="entry name" value="Ig-like_fold"/>
</dbReference>
<dbReference type="Proteomes" id="UP001221898">
    <property type="component" value="Unassembled WGS sequence"/>
</dbReference>
<keyword evidence="1" id="KW-1133">Transmembrane helix</keyword>
<protein>
    <submittedName>
        <fullName evidence="2">Uncharacterized protein</fullName>
    </submittedName>
</protein>
<name>A0AAD7SPL7_9TELE</name>
<gene>
    <name evidence="2" type="ORF">AAFF_G00301280</name>
</gene>
<keyword evidence="1" id="KW-0812">Transmembrane</keyword>
<dbReference type="InterPro" id="IPR036179">
    <property type="entry name" value="Ig-like_dom_sf"/>
</dbReference>
<keyword evidence="1" id="KW-0472">Membrane</keyword>
<evidence type="ECO:0000256" key="1">
    <source>
        <dbReference type="SAM" id="Phobius"/>
    </source>
</evidence>
<accession>A0AAD7SPL7</accession>
<feature type="transmembrane region" description="Helical" evidence="1">
    <location>
        <begin position="75"/>
        <end position="96"/>
    </location>
</feature>
<evidence type="ECO:0000313" key="2">
    <source>
        <dbReference type="EMBL" id="KAJ8406554.1"/>
    </source>
</evidence>